<reference evidence="1 2" key="1">
    <citation type="submission" date="2016-10" db="EMBL/GenBank/DDBJ databases">
        <authorList>
            <person name="de Groot N.N."/>
        </authorList>
    </citation>
    <scope>NUCLEOTIDE SEQUENCE [LARGE SCALE GENOMIC DNA]</scope>
    <source>
        <strain evidence="1 2">CGMCC 1.5012</strain>
    </source>
</reference>
<dbReference type="Gene3D" id="2.30.110.10">
    <property type="entry name" value="Electron Transport, Fmn-binding Protein, Chain A"/>
    <property type="match status" value="1"/>
</dbReference>
<protein>
    <recommendedName>
        <fullName evidence="3">Nitroimidazol reductase NimA, pyridoxamine 5'-phosphate oxidase superfamily</fullName>
    </recommendedName>
</protein>
<dbReference type="RefSeq" id="WP_162840438.1">
    <property type="nucleotide sequence ID" value="NZ_FNID01000043.1"/>
</dbReference>
<dbReference type="EMBL" id="FNID01000043">
    <property type="protein sequence ID" value="SDN97761.1"/>
    <property type="molecule type" value="Genomic_DNA"/>
</dbReference>
<accession>A0A1H0FT91</accession>
<keyword evidence="2" id="KW-1185">Reference proteome</keyword>
<dbReference type="AlphaFoldDB" id="A0A1H0FT91"/>
<proteinExistence type="predicted"/>
<sequence length="155" mass="17091">MPRKQRLTSAEEAKEILRAGEFGVLCTASAGGQPYGVPINYCYSEAEGCIYLHCAVTGKKLDNLAQNNKVSFVVTTRSEILADRFTTLYESAVVTGTAIVIEEETEKLRVLGLLCDRLSPGVTKGREEMIHGYVNETRIIRITIEELSGKRHNPA</sequence>
<name>A0A1H0FT91_9FIRM</name>
<dbReference type="SUPFAM" id="SSF50475">
    <property type="entry name" value="FMN-binding split barrel"/>
    <property type="match status" value="1"/>
</dbReference>
<dbReference type="PANTHER" id="PTHR34071">
    <property type="entry name" value="5-NITROIMIDAZOLE ANTIBIOTICS RESISTANCE PROTEIN, NIMA-FAMILY-RELATED PROTEIN-RELATED"/>
    <property type="match status" value="1"/>
</dbReference>
<dbReference type="STRING" id="258515.SAMN05192585_14310"/>
<dbReference type="Pfam" id="PF12900">
    <property type="entry name" value="Pyridox_ox_2"/>
    <property type="match status" value="1"/>
</dbReference>
<evidence type="ECO:0000313" key="2">
    <source>
        <dbReference type="Proteomes" id="UP000199182"/>
    </source>
</evidence>
<dbReference type="PANTHER" id="PTHR34071:SF2">
    <property type="entry name" value="FLAVIN-NUCLEOTIDE-BINDING PROTEIN"/>
    <property type="match status" value="1"/>
</dbReference>
<gene>
    <name evidence="1" type="ORF">SAMN05192585_14310</name>
</gene>
<evidence type="ECO:0000313" key="1">
    <source>
        <dbReference type="EMBL" id="SDN97761.1"/>
    </source>
</evidence>
<dbReference type="InterPro" id="IPR024747">
    <property type="entry name" value="Pyridox_Oxase-rel"/>
</dbReference>
<dbReference type="InterPro" id="IPR012349">
    <property type="entry name" value="Split_barrel_FMN-bd"/>
</dbReference>
<dbReference type="Proteomes" id="UP000199182">
    <property type="component" value="Unassembled WGS sequence"/>
</dbReference>
<evidence type="ECO:0008006" key="3">
    <source>
        <dbReference type="Google" id="ProtNLM"/>
    </source>
</evidence>
<organism evidence="1 2">
    <name type="scientific">Acetanaerobacterium elongatum</name>
    <dbReference type="NCBI Taxonomy" id="258515"/>
    <lineage>
        <taxon>Bacteria</taxon>
        <taxon>Bacillati</taxon>
        <taxon>Bacillota</taxon>
        <taxon>Clostridia</taxon>
        <taxon>Eubacteriales</taxon>
        <taxon>Oscillospiraceae</taxon>
        <taxon>Acetanaerobacterium</taxon>
    </lineage>
</organism>